<feature type="region of interest" description="Disordered" evidence="1">
    <location>
        <begin position="1"/>
        <end position="33"/>
    </location>
</feature>
<evidence type="ECO:0000256" key="1">
    <source>
        <dbReference type="SAM" id="MobiDB-lite"/>
    </source>
</evidence>
<keyword evidence="3" id="KW-1185">Reference proteome</keyword>
<feature type="compositionally biased region" description="Polar residues" evidence="1">
    <location>
        <begin position="13"/>
        <end position="26"/>
    </location>
</feature>
<dbReference type="AlphaFoldDB" id="A0A4Y2ACQ9"/>
<organism evidence="2 3">
    <name type="scientific">Araneus ventricosus</name>
    <name type="common">Orbweaver spider</name>
    <name type="synonym">Epeira ventricosa</name>
    <dbReference type="NCBI Taxonomy" id="182803"/>
    <lineage>
        <taxon>Eukaryota</taxon>
        <taxon>Metazoa</taxon>
        <taxon>Ecdysozoa</taxon>
        <taxon>Arthropoda</taxon>
        <taxon>Chelicerata</taxon>
        <taxon>Arachnida</taxon>
        <taxon>Araneae</taxon>
        <taxon>Araneomorphae</taxon>
        <taxon>Entelegynae</taxon>
        <taxon>Araneoidea</taxon>
        <taxon>Araneidae</taxon>
        <taxon>Araneus</taxon>
    </lineage>
</organism>
<accession>A0A4Y2ACQ9</accession>
<dbReference type="EMBL" id="BGPR01156003">
    <property type="protein sequence ID" value="GBL77397.1"/>
    <property type="molecule type" value="Genomic_DNA"/>
</dbReference>
<feature type="non-terminal residue" evidence="2">
    <location>
        <position position="1"/>
    </location>
</feature>
<reference evidence="2 3" key="1">
    <citation type="journal article" date="2019" name="Sci. Rep.">
        <title>Orb-weaving spider Araneus ventricosus genome elucidates the spidroin gene catalogue.</title>
        <authorList>
            <person name="Kono N."/>
            <person name="Nakamura H."/>
            <person name="Ohtoshi R."/>
            <person name="Moran D.A.P."/>
            <person name="Shinohara A."/>
            <person name="Yoshida Y."/>
            <person name="Fujiwara M."/>
            <person name="Mori M."/>
            <person name="Tomita M."/>
            <person name="Arakawa K."/>
        </authorList>
    </citation>
    <scope>NUCLEOTIDE SEQUENCE [LARGE SCALE GENOMIC DNA]</scope>
</reference>
<protein>
    <submittedName>
        <fullName evidence="2">Uncharacterized protein</fullName>
    </submittedName>
</protein>
<sequence length="72" mass="7624">SSAGPSPRVPSPAENNEPAQDFQRGSPSPDAVSDTIAGYNGMVFTTWVTLPGEKLQTYIVHSTQGPRHDEAA</sequence>
<name>A0A4Y2ACQ9_ARAVE</name>
<comment type="caution">
    <text evidence="2">The sequence shown here is derived from an EMBL/GenBank/DDBJ whole genome shotgun (WGS) entry which is preliminary data.</text>
</comment>
<gene>
    <name evidence="2" type="ORF">AVEN_68589_1</name>
</gene>
<evidence type="ECO:0000313" key="3">
    <source>
        <dbReference type="Proteomes" id="UP000499080"/>
    </source>
</evidence>
<proteinExistence type="predicted"/>
<dbReference type="Proteomes" id="UP000499080">
    <property type="component" value="Unassembled WGS sequence"/>
</dbReference>
<evidence type="ECO:0000313" key="2">
    <source>
        <dbReference type="EMBL" id="GBL77397.1"/>
    </source>
</evidence>